<evidence type="ECO:0000313" key="4">
    <source>
        <dbReference type="Proteomes" id="UP000286235"/>
    </source>
</evidence>
<dbReference type="InterPro" id="IPR003477">
    <property type="entry name" value="PemK-like"/>
</dbReference>
<keyword evidence="4" id="KW-1185">Reference proteome</keyword>
<evidence type="ECO:0000313" key="3">
    <source>
        <dbReference type="EMBL" id="RKO61690.1"/>
    </source>
</evidence>
<dbReference type="SUPFAM" id="SSF50118">
    <property type="entry name" value="Cell growth inhibitor/plasmid maintenance toxic component"/>
    <property type="match status" value="1"/>
</dbReference>
<dbReference type="InterPro" id="IPR011067">
    <property type="entry name" value="Plasmid_toxin/cell-grow_inhib"/>
</dbReference>
<dbReference type="PANTHER" id="PTHR33988">
    <property type="entry name" value="ENDORIBONUCLEASE MAZF-RELATED"/>
    <property type="match status" value="1"/>
</dbReference>
<dbReference type="Pfam" id="PF02452">
    <property type="entry name" value="PemK_toxin"/>
    <property type="match status" value="1"/>
</dbReference>
<sequence>MTVTTLDQKTYSKEERLLAWVQKALFYTRKEGFTNVSPKPGDIYAVDMGENIGSEINGIRPCVVISGTKFNLRSGTFTVVPITGHGEARPGQLLITDDLLDEGQVRGVIKIEMITTVSRGRVGNYIGRLNLKGRSQLAAKLHRFFSPLHRQTLKRSSANRRASFLMF</sequence>
<dbReference type="GO" id="GO:0006402">
    <property type="term" value="P:mRNA catabolic process"/>
    <property type="evidence" value="ECO:0007669"/>
    <property type="project" value="TreeGrafter"/>
</dbReference>
<dbReference type="Proteomes" id="UP000286235">
    <property type="component" value="Unassembled WGS sequence"/>
</dbReference>
<accession>A0A420VDU2</accession>
<evidence type="ECO:0000256" key="1">
    <source>
        <dbReference type="ARBA" id="ARBA00007521"/>
    </source>
</evidence>
<dbReference type="Gene3D" id="2.30.30.110">
    <property type="match status" value="1"/>
</dbReference>
<name>A0A420VDU2_9BACI</name>
<protein>
    <submittedName>
        <fullName evidence="3">Growth inhibitor</fullName>
    </submittedName>
</protein>
<dbReference type="EMBL" id="AZRV01000035">
    <property type="protein sequence ID" value="RKO61690.1"/>
    <property type="molecule type" value="Genomic_DNA"/>
</dbReference>
<dbReference type="GO" id="GO:0016075">
    <property type="term" value="P:rRNA catabolic process"/>
    <property type="evidence" value="ECO:0007669"/>
    <property type="project" value="TreeGrafter"/>
</dbReference>
<gene>
    <name evidence="3" type="ORF">Cdeb_01161</name>
</gene>
<evidence type="ECO:0000256" key="2">
    <source>
        <dbReference type="ARBA" id="ARBA00022649"/>
    </source>
</evidence>
<dbReference type="RefSeq" id="WP_183041594.1">
    <property type="nucleotide sequence ID" value="NZ_AZRV01000035.1"/>
</dbReference>
<comment type="similarity">
    <text evidence="1">Belongs to the PemK/MazF family.</text>
</comment>
<dbReference type="GO" id="GO:0003677">
    <property type="term" value="F:DNA binding"/>
    <property type="evidence" value="ECO:0007669"/>
    <property type="project" value="InterPro"/>
</dbReference>
<dbReference type="AlphaFoldDB" id="A0A420VDU2"/>
<organism evidence="3 4">
    <name type="scientific">Caldibacillus debilis GB1</name>
    <dbReference type="NCBI Taxonomy" id="1339248"/>
    <lineage>
        <taxon>Bacteria</taxon>
        <taxon>Bacillati</taxon>
        <taxon>Bacillota</taxon>
        <taxon>Bacilli</taxon>
        <taxon>Bacillales</taxon>
        <taxon>Bacillaceae</taxon>
        <taxon>Caldibacillus</taxon>
    </lineage>
</organism>
<dbReference type="PANTHER" id="PTHR33988:SF2">
    <property type="entry name" value="ENDORIBONUCLEASE MAZF"/>
    <property type="match status" value="1"/>
</dbReference>
<dbReference type="GO" id="GO:0004521">
    <property type="term" value="F:RNA endonuclease activity"/>
    <property type="evidence" value="ECO:0007669"/>
    <property type="project" value="TreeGrafter"/>
</dbReference>
<comment type="caution">
    <text evidence="3">The sequence shown here is derived from an EMBL/GenBank/DDBJ whole genome shotgun (WGS) entry which is preliminary data.</text>
</comment>
<reference evidence="3 4" key="1">
    <citation type="submission" date="2013-12" db="EMBL/GenBank/DDBJ databases">
        <title>Genome and proteome characterization of Caldibacillus debilis GB1 derived from a cellulolytic aero-tolerant co-culture.</title>
        <authorList>
            <person name="Wushke S.T."/>
            <person name="Zhang X."/>
            <person name="Fristensky B."/>
            <person name="Wilkins J.A."/>
            <person name="Levin D.B."/>
            <person name="Sparling R."/>
        </authorList>
    </citation>
    <scope>NUCLEOTIDE SEQUENCE [LARGE SCALE GENOMIC DNA]</scope>
    <source>
        <strain evidence="3 4">GB1</strain>
    </source>
</reference>
<proteinExistence type="inferred from homology"/>
<keyword evidence="2" id="KW-1277">Toxin-antitoxin system</keyword>